<evidence type="ECO:0000313" key="5">
    <source>
        <dbReference type="EMBL" id="OGZ66314.1"/>
    </source>
</evidence>
<organism evidence="5 6">
    <name type="scientific">Candidatus Staskawiczbacteria bacterium RIFCSPHIGHO2_01_FULL_41_41</name>
    <dbReference type="NCBI Taxonomy" id="1802203"/>
    <lineage>
        <taxon>Bacteria</taxon>
        <taxon>Candidatus Staskawicziibacteriota</taxon>
    </lineage>
</organism>
<comment type="caution">
    <text evidence="5">The sequence shown here is derived from an EMBL/GenBank/DDBJ whole genome shotgun (WGS) entry which is preliminary data.</text>
</comment>
<dbReference type="InterPro" id="IPR013805">
    <property type="entry name" value="GrpE_CC"/>
</dbReference>
<reference evidence="5 6" key="1">
    <citation type="journal article" date="2016" name="Nat. Commun.">
        <title>Thousands of microbial genomes shed light on interconnected biogeochemical processes in an aquifer system.</title>
        <authorList>
            <person name="Anantharaman K."/>
            <person name="Brown C.T."/>
            <person name="Hug L.A."/>
            <person name="Sharon I."/>
            <person name="Castelle C.J."/>
            <person name="Probst A.J."/>
            <person name="Thomas B.C."/>
            <person name="Singh A."/>
            <person name="Wilkins M.J."/>
            <person name="Karaoz U."/>
            <person name="Brodie E.L."/>
            <person name="Williams K.H."/>
            <person name="Hubbard S.S."/>
            <person name="Banfield J.F."/>
        </authorList>
    </citation>
    <scope>NUCLEOTIDE SEQUENCE [LARGE SCALE GENOMIC DNA]</scope>
</reference>
<dbReference type="InterPro" id="IPR000740">
    <property type="entry name" value="GrpE"/>
</dbReference>
<comment type="subunit">
    <text evidence="3">Homodimer.</text>
</comment>
<gene>
    <name evidence="3" type="primary">grpE</name>
    <name evidence="5" type="ORF">A2822_04610</name>
</gene>
<accession>A0A1G2HUV4</accession>
<comment type="similarity">
    <text evidence="1 3 4">Belongs to the GrpE family.</text>
</comment>
<proteinExistence type="inferred from homology"/>
<dbReference type="HAMAP" id="MF_01151">
    <property type="entry name" value="GrpE"/>
    <property type="match status" value="1"/>
</dbReference>
<sequence length="153" mass="17249">MQDEAKKDAPINGIEELKKKSEAYLNNWKRSAADFINYKKEEMERAGMLAGYVKEGMFLNMLPIIDSMYLAVAAFGKDGFMPVQKQIEDFLKKEGIKEITVMGQKFDPNSMEIMEEVSGGPTSAESGVVTEELQKGYKMGERVLRPAKVRVIK</sequence>
<name>A0A1G2HUV4_9BACT</name>
<dbReference type="PANTHER" id="PTHR21237:SF23">
    <property type="entry name" value="GRPE PROTEIN HOMOLOG, MITOCHONDRIAL"/>
    <property type="match status" value="1"/>
</dbReference>
<dbReference type="SUPFAM" id="SSF51064">
    <property type="entry name" value="Head domain of nucleotide exchange factor GrpE"/>
    <property type="match status" value="1"/>
</dbReference>
<dbReference type="GO" id="GO:0005737">
    <property type="term" value="C:cytoplasm"/>
    <property type="evidence" value="ECO:0007669"/>
    <property type="project" value="UniProtKB-SubCell"/>
</dbReference>
<dbReference type="GO" id="GO:0006457">
    <property type="term" value="P:protein folding"/>
    <property type="evidence" value="ECO:0007669"/>
    <property type="project" value="InterPro"/>
</dbReference>
<dbReference type="EMBL" id="MHOP01000006">
    <property type="protein sequence ID" value="OGZ66314.1"/>
    <property type="molecule type" value="Genomic_DNA"/>
</dbReference>
<dbReference type="CDD" id="cd00446">
    <property type="entry name" value="GrpE"/>
    <property type="match status" value="1"/>
</dbReference>
<keyword evidence="3" id="KW-0963">Cytoplasm</keyword>
<dbReference type="Proteomes" id="UP000178774">
    <property type="component" value="Unassembled WGS sequence"/>
</dbReference>
<evidence type="ECO:0000256" key="4">
    <source>
        <dbReference type="RuleBase" id="RU004478"/>
    </source>
</evidence>
<dbReference type="Gene3D" id="3.90.20.20">
    <property type="match status" value="1"/>
</dbReference>
<evidence type="ECO:0000256" key="2">
    <source>
        <dbReference type="ARBA" id="ARBA00023186"/>
    </source>
</evidence>
<dbReference type="Pfam" id="PF01025">
    <property type="entry name" value="GrpE"/>
    <property type="match status" value="1"/>
</dbReference>
<dbReference type="GO" id="GO:0042803">
    <property type="term" value="F:protein homodimerization activity"/>
    <property type="evidence" value="ECO:0007669"/>
    <property type="project" value="InterPro"/>
</dbReference>
<dbReference type="GO" id="GO:0000774">
    <property type="term" value="F:adenyl-nucleotide exchange factor activity"/>
    <property type="evidence" value="ECO:0007669"/>
    <property type="project" value="InterPro"/>
</dbReference>
<evidence type="ECO:0000256" key="3">
    <source>
        <dbReference type="HAMAP-Rule" id="MF_01151"/>
    </source>
</evidence>
<dbReference type="AlphaFoldDB" id="A0A1G2HUV4"/>
<keyword evidence="3" id="KW-0346">Stress response</keyword>
<dbReference type="Gene3D" id="2.30.22.10">
    <property type="entry name" value="Head domain of nucleotide exchange factor GrpE"/>
    <property type="match status" value="1"/>
</dbReference>
<dbReference type="InterPro" id="IPR009012">
    <property type="entry name" value="GrpE_head"/>
</dbReference>
<comment type="function">
    <text evidence="3">Participates actively in the response to hyperosmotic and heat shock by preventing the aggregation of stress-denatured proteins, in association with DnaK and GrpE. It is the nucleotide exchange factor for DnaK and may function as a thermosensor. Unfolded proteins bind initially to DnaJ; upon interaction with the DnaJ-bound protein, DnaK hydrolyzes its bound ATP, resulting in the formation of a stable complex. GrpE releases ADP from DnaK; ATP binding to DnaK triggers the release of the substrate protein, thus completing the reaction cycle. Several rounds of ATP-dependent interactions between DnaJ, DnaK and GrpE are required for fully efficient folding.</text>
</comment>
<dbReference type="PANTHER" id="PTHR21237">
    <property type="entry name" value="GRPE PROTEIN"/>
    <property type="match status" value="1"/>
</dbReference>
<evidence type="ECO:0000313" key="6">
    <source>
        <dbReference type="Proteomes" id="UP000178774"/>
    </source>
</evidence>
<dbReference type="PRINTS" id="PR00773">
    <property type="entry name" value="GRPEPROTEIN"/>
</dbReference>
<comment type="subcellular location">
    <subcellularLocation>
        <location evidence="3">Cytoplasm</location>
    </subcellularLocation>
</comment>
<protein>
    <recommendedName>
        <fullName evidence="3">Protein GrpE</fullName>
    </recommendedName>
    <alternativeName>
        <fullName evidence="3">HSP-70 cofactor</fullName>
    </alternativeName>
</protein>
<evidence type="ECO:0000256" key="1">
    <source>
        <dbReference type="ARBA" id="ARBA00009054"/>
    </source>
</evidence>
<dbReference type="GO" id="GO:0051087">
    <property type="term" value="F:protein-folding chaperone binding"/>
    <property type="evidence" value="ECO:0007669"/>
    <property type="project" value="InterPro"/>
</dbReference>
<keyword evidence="2 3" id="KW-0143">Chaperone</keyword>
<dbReference type="GO" id="GO:0051082">
    <property type="term" value="F:unfolded protein binding"/>
    <property type="evidence" value="ECO:0007669"/>
    <property type="project" value="TreeGrafter"/>
</dbReference>
<dbReference type="SUPFAM" id="SSF58014">
    <property type="entry name" value="Coiled-coil domain of nucleotide exchange factor GrpE"/>
    <property type="match status" value="1"/>
</dbReference>